<accession>A0A0K1Q7Y6</accession>
<keyword evidence="3" id="KW-1185">Reference proteome</keyword>
<gene>
    <name evidence="2" type="ORF">AKJ09_08594</name>
</gene>
<evidence type="ECO:0000256" key="1">
    <source>
        <dbReference type="SAM" id="MobiDB-lite"/>
    </source>
</evidence>
<dbReference type="KEGG" id="llu:AKJ09_08594"/>
<evidence type="ECO:0000313" key="2">
    <source>
        <dbReference type="EMBL" id="AKV01931.1"/>
    </source>
</evidence>
<dbReference type="STRING" id="1391654.AKJ09_08594"/>
<reference evidence="2 3" key="1">
    <citation type="submission" date="2015-08" db="EMBL/GenBank/DDBJ databases">
        <authorList>
            <person name="Babu N.S."/>
            <person name="Beckwith C.J."/>
            <person name="Beseler K.G."/>
            <person name="Brison A."/>
            <person name="Carone J.V."/>
            <person name="Caskin T.P."/>
            <person name="Diamond M."/>
            <person name="Durham M.E."/>
            <person name="Foxe J.M."/>
            <person name="Go M."/>
            <person name="Henderson B.A."/>
            <person name="Jones I.B."/>
            <person name="McGettigan J.A."/>
            <person name="Micheletti S.J."/>
            <person name="Nasrallah M.E."/>
            <person name="Ortiz D."/>
            <person name="Piller C.R."/>
            <person name="Privatt S.R."/>
            <person name="Schneider S.L."/>
            <person name="Sharp S."/>
            <person name="Smith T.C."/>
            <person name="Stanton J.D."/>
            <person name="Ullery H.E."/>
            <person name="Wilson R.J."/>
            <person name="Serrano M.G."/>
            <person name="Buck G."/>
            <person name="Lee V."/>
            <person name="Wang Y."/>
            <person name="Carvalho R."/>
            <person name="Voegtly L."/>
            <person name="Shi R."/>
            <person name="Duckworth R."/>
            <person name="Johnson A."/>
            <person name="Loviza R."/>
            <person name="Walstead R."/>
            <person name="Shah Z."/>
            <person name="Kiflezghi M."/>
            <person name="Wade K."/>
            <person name="Ball S.L."/>
            <person name="Bradley K.W."/>
            <person name="Asai D.J."/>
            <person name="Bowman C.A."/>
            <person name="Russell D.A."/>
            <person name="Pope W.H."/>
            <person name="Jacobs-Sera D."/>
            <person name="Hendrix R.W."/>
            <person name="Hatfull G.F."/>
        </authorList>
    </citation>
    <scope>NUCLEOTIDE SEQUENCE [LARGE SCALE GENOMIC DNA]</scope>
    <source>
        <strain evidence="2 3">DSM 27648</strain>
    </source>
</reference>
<protein>
    <submittedName>
        <fullName evidence="2">Uncharacterized protein</fullName>
    </submittedName>
</protein>
<dbReference type="Proteomes" id="UP000064967">
    <property type="component" value="Chromosome"/>
</dbReference>
<sequence>MREFDEPEPLNTRQTLGSTMRMDSAPLRPVLDAPPRSRSAEGIELLVVDEKQGPGAERRPWRAAEVWTKRRVYGLDSTFKCVEILDRATGRPEVGNEMLGARLGGGRLREKDAVRFSYPLPLPGMEAMFSKGRKHGYTSPIERMVVRIRVLHTSPDEAVPTWEEIASRWSDLPPKP</sequence>
<dbReference type="EMBL" id="CP012333">
    <property type="protein sequence ID" value="AKV01931.1"/>
    <property type="molecule type" value="Genomic_DNA"/>
</dbReference>
<dbReference type="AlphaFoldDB" id="A0A0K1Q7Y6"/>
<evidence type="ECO:0000313" key="3">
    <source>
        <dbReference type="Proteomes" id="UP000064967"/>
    </source>
</evidence>
<name>A0A0K1Q7Y6_9BACT</name>
<feature type="region of interest" description="Disordered" evidence="1">
    <location>
        <begin position="1"/>
        <end position="36"/>
    </location>
</feature>
<proteinExistence type="predicted"/>
<organism evidence="2 3">
    <name type="scientific">Labilithrix luteola</name>
    <dbReference type="NCBI Taxonomy" id="1391654"/>
    <lineage>
        <taxon>Bacteria</taxon>
        <taxon>Pseudomonadati</taxon>
        <taxon>Myxococcota</taxon>
        <taxon>Polyangia</taxon>
        <taxon>Polyangiales</taxon>
        <taxon>Labilitrichaceae</taxon>
        <taxon>Labilithrix</taxon>
    </lineage>
</organism>